<dbReference type="Pfam" id="PF00106">
    <property type="entry name" value="adh_short"/>
    <property type="match status" value="1"/>
</dbReference>
<dbReference type="CDD" id="cd05339">
    <property type="entry name" value="17beta-HSDXI-like_SDR_c"/>
    <property type="match status" value="1"/>
</dbReference>
<keyword evidence="2" id="KW-0560">Oxidoreductase</keyword>
<dbReference type="PRINTS" id="PR00081">
    <property type="entry name" value="GDHRDH"/>
</dbReference>
<evidence type="ECO:0000313" key="6">
    <source>
        <dbReference type="Proteomes" id="UP001176961"/>
    </source>
</evidence>
<dbReference type="Proteomes" id="UP001176961">
    <property type="component" value="Unassembled WGS sequence"/>
</dbReference>
<dbReference type="PANTHER" id="PTHR24322:SF742">
    <property type="entry name" value="PROTEIN DHS-3"/>
    <property type="match status" value="1"/>
</dbReference>
<dbReference type="GO" id="GO:0016616">
    <property type="term" value="F:oxidoreductase activity, acting on the CH-OH group of donors, NAD or NADP as acceptor"/>
    <property type="evidence" value="ECO:0007669"/>
    <property type="project" value="TreeGrafter"/>
</dbReference>
<comment type="caution">
    <text evidence="5">The sequence shown here is derived from an EMBL/GenBank/DDBJ whole genome shotgun (WGS) entry which is preliminary data.</text>
</comment>
<evidence type="ECO:0000256" key="2">
    <source>
        <dbReference type="ARBA" id="ARBA00023002"/>
    </source>
</evidence>
<dbReference type="GO" id="GO:0005811">
    <property type="term" value="C:lipid droplet"/>
    <property type="evidence" value="ECO:0007669"/>
    <property type="project" value="TreeGrafter"/>
</dbReference>
<dbReference type="InterPro" id="IPR002347">
    <property type="entry name" value="SDR_fam"/>
</dbReference>
<dbReference type="PRINTS" id="PR00080">
    <property type="entry name" value="SDRFAMILY"/>
</dbReference>
<name>A0AA36GH89_CYLNA</name>
<evidence type="ECO:0000256" key="4">
    <source>
        <dbReference type="RuleBase" id="RU000363"/>
    </source>
</evidence>
<dbReference type="Gene3D" id="3.40.50.720">
    <property type="entry name" value="NAD(P)-binding Rossmann-like Domain"/>
    <property type="match status" value="1"/>
</dbReference>
<accession>A0AA36GH89</accession>
<sequence>MLPCDLTHFVGEFWVRNVVDTVCLQTEQFHEELHLKSSSIAMPPNNRYSSFPSVMDSLNVLKYLPETRYNSSSQSLASTLSKQKLPPLSPQNEVVEDYKYPTMIDQVVDAFVVLAKCLVLTVVASVKALLPMGVLPRKNVKGETVLITGSGSGLGRLMAIEFAKLGSKVVLWDINEKSNLETKQMLDELKAESHAYTVDLSQREQIYSAAEKVKRDVGRVDILVNNAGIVTGKKIFECPDNLMELTMAVNTHALFYTTKAFVPAMLEKNHGHVVTVASIAGKVGVSGLVDYCASKHGAIGFHESLTAELDALGKDGVKTTVVCPYYIDTGMFDGVQTKSPTLLPVLQPQYVVDCIMEAVLTNKEMISMPRFNYFVMFAIGLLPSEVLTQMSRYFGTHETMETFKGRVKQH</sequence>
<keyword evidence="3" id="KW-0520">NAD</keyword>
<dbReference type="EMBL" id="CATQJL010000112">
    <property type="protein sequence ID" value="CAJ0592451.1"/>
    <property type="molecule type" value="Genomic_DNA"/>
</dbReference>
<reference evidence="5" key="1">
    <citation type="submission" date="2023-07" db="EMBL/GenBank/DDBJ databases">
        <authorList>
            <consortium name="CYATHOMIX"/>
        </authorList>
    </citation>
    <scope>NUCLEOTIDE SEQUENCE</scope>
    <source>
        <strain evidence="5">N/A</strain>
    </source>
</reference>
<gene>
    <name evidence="5" type="ORF">CYNAS_LOCUS4434</name>
</gene>
<dbReference type="AlphaFoldDB" id="A0AA36GH89"/>
<evidence type="ECO:0000256" key="1">
    <source>
        <dbReference type="ARBA" id="ARBA00006484"/>
    </source>
</evidence>
<dbReference type="SUPFAM" id="SSF51735">
    <property type="entry name" value="NAD(P)-binding Rossmann-fold domains"/>
    <property type="match status" value="1"/>
</dbReference>
<evidence type="ECO:0000313" key="5">
    <source>
        <dbReference type="EMBL" id="CAJ0592451.1"/>
    </source>
</evidence>
<proteinExistence type="inferred from homology"/>
<keyword evidence="6" id="KW-1185">Reference proteome</keyword>
<dbReference type="FunFam" id="3.40.50.720:FF:000202">
    <property type="entry name" value="Short-chain dehydrogenase/reductase family 16C member 6"/>
    <property type="match status" value="1"/>
</dbReference>
<protein>
    <submittedName>
        <fullName evidence="5">Uncharacterized protein</fullName>
    </submittedName>
</protein>
<comment type="similarity">
    <text evidence="1 4">Belongs to the short-chain dehydrogenases/reductases (SDR) family.</text>
</comment>
<dbReference type="InterPro" id="IPR036291">
    <property type="entry name" value="NAD(P)-bd_dom_sf"/>
</dbReference>
<organism evidence="5 6">
    <name type="scientific">Cylicocyclus nassatus</name>
    <name type="common">Nematode worm</name>
    <dbReference type="NCBI Taxonomy" id="53992"/>
    <lineage>
        <taxon>Eukaryota</taxon>
        <taxon>Metazoa</taxon>
        <taxon>Ecdysozoa</taxon>
        <taxon>Nematoda</taxon>
        <taxon>Chromadorea</taxon>
        <taxon>Rhabditida</taxon>
        <taxon>Rhabditina</taxon>
        <taxon>Rhabditomorpha</taxon>
        <taxon>Strongyloidea</taxon>
        <taxon>Strongylidae</taxon>
        <taxon>Cylicocyclus</taxon>
    </lineage>
</organism>
<evidence type="ECO:0000256" key="3">
    <source>
        <dbReference type="ARBA" id="ARBA00023027"/>
    </source>
</evidence>
<dbReference type="PANTHER" id="PTHR24322">
    <property type="entry name" value="PKSB"/>
    <property type="match status" value="1"/>
</dbReference>